<dbReference type="PANTHER" id="PTHR30287">
    <property type="entry name" value="MEMBRANE COMPONENT OF PREDICTED ABC SUPERFAMILY METABOLITE UPTAKE TRANSPORTER"/>
    <property type="match status" value="1"/>
</dbReference>
<evidence type="ECO:0000256" key="1">
    <source>
        <dbReference type="ARBA" id="ARBA00004651"/>
    </source>
</evidence>
<feature type="transmembrane region" description="Helical" evidence="6">
    <location>
        <begin position="310"/>
        <end position="328"/>
    </location>
</feature>
<comment type="subcellular location">
    <subcellularLocation>
        <location evidence="1">Cell membrane</location>
        <topology evidence="1">Multi-pass membrane protein</topology>
    </subcellularLocation>
</comment>
<reference evidence="10" key="1">
    <citation type="submission" date="2011-07" db="EMBL/GenBank/DDBJ databases">
        <title>Complete genome sequence of Acetobacterium woodii.</title>
        <authorList>
            <person name="Poehlein A."/>
            <person name="Schmidt S."/>
            <person name="Kaster A.-K."/>
            <person name="Goenrich M."/>
            <person name="Vollmers J."/>
            <person name="Thuermer A."/>
            <person name="Gottschalk G."/>
            <person name="Thauer R.K."/>
            <person name="Daniel R."/>
            <person name="Mueller V."/>
        </authorList>
    </citation>
    <scope>NUCLEOTIDE SEQUENCE [LARGE SCALE GENOMIC DNA]</scope>
    <source>
        <strain evidence="10">ATCC 29683 / DSM 1030 / JCM 2381 / KCTC 1655 / WB1</strain>
    </source>
</reference>
<dbReference type="Proteomes" id="UP000007177">
    <property type="component" value="Chromosome"/>
</dbReference>
<keyword evidence="3 6" id="KW-0812">Transmembrane</keyword>
<dbReference type="AlphaFoldDB" id="H6LK73"/>
<evidence type="ECO:0000259" key="8">
    <source>
        <dbReference type="Pfam" id="PF12704"/>
    </source>
</evidence>
<dbReference type="PANTHER" id="PTHR30287:SF2">
    <property type="entry name" value="BLL1001 PROTEIN"/>
    <property type="match status" value="1"/>
</dbReference>
<protein>
    <submittedName>
        <fullName evidence="9">Antimicrobial peptide ABC transport system permease protein</fullName>
    </submittedName>
</protein>
<feature type="transmembrane region" description="Helical" evidence="6">
    <location>
        <begin position="21"/>
        <end position="47"/>
    </location>
</feature>
<name>H6LK73_ACEWD</name>
<keyword evidence="4 6" id="KW-1133">Transmembrane helix</keyword>
<dbReference type="EMBL" id="CP002987">
    <property type="protein sequence ID" value="AFA49993.1"/>
    <property type="molecule type" value="Genomic_DNA"/>
</dbReference>
<feature type="domain" description="MacB-like periplasmic core" evidence="8">
    <location>
        <begin position="469"/>
        <end position="618"/>
    </location>
</feature>
<evidence type="ECO:0000256" key="2">
    <source>
        <dbReference type="ARBA" id="ARBA00022475"/>
    </source>
</evidence>
<evidence type="ECO:0000259" key="7">
    <source>
        <dbReference type="Pfam" id="PF02687"/>
    </source>
</evidence>
<organism evidence="9 10">
    <name type="scientific">Acetobacterium woodii (strain ATCC 29683 / DSM 1030 / JCM 2381 / KCTC 1655 / WB1)</name>
    <dbReference type="NCBI Taxonomy" id="931626"/>
    <lineage>
        <taxon>Bacteria</taxon>
        <taxon>Bacillati</taxon>
        <taxon>Bacillota</taxon>
        <taxon>Clostridia</taxon>
        <taxon>Eubacteriales</taxon>
        <taxon>Eubacteriaceae</taxon>
        <taxon>Acetobacterium</taxon>
    </lineage>
</organism>
<dbReference type="Pfam" id="PF12704">
    <property type="entry name" value="MacB_PCD"/>
    <property type="match status" value="1"/>
</dbReference>
<proteinExistence type="predicted"/>
<gene>
    <name evidence="9" type="ordered locus">Awo_c32650</name>
</gene>
<sequence length="776" mass="85253">MKLLLDLVQKDFKRNPAITAALVIFLTMSVLLMAGGLRVVGTLLSAYNGLNEKAKPPQYLQMHKGVYDHNAIENFVAEQADIREFITVKMLTINNANIRYRDETLENVLMDNSFVVQNEGFDYLLNMDNEVASVNDGEIGVPVYYAETLGIKVGDVIILKAGDYTNTLKVSTLIRDAQMNVAMTSSKRFLISPADQAVLSQHMGEWEYEFEFLLSEGTSPAALEQAYMAADLPSNGVAITGSLLNLFNVFSYGLVAMIIMSISILLIVIAILCLSYVIQATMADEQTAIGEMKAMGFPGKIMVTLYQVKYLSLMAVAGVIGYLGAIPFGDYFSAAVVLYCGQGNRQELKWVLPLMGIVLLSGVVLWWCYRVIKKNLKKTVVELLKGAKQRSTEGHYTLPLSGLKHPNLTIAMGELACKGKQYLVIFLVFVFSSFLILLPMNMNHSIQDSSFITYMGVGEADLRIDIQYSEAVIQQQEKALQVLQNDPDVEALAVYKNGYVEVQNEQGRGQNIRVESGDEAVFPLKYLDGRAPMSKSEMALSDLNASALGKKVGDDISVVYGGETMNFTVVGVYQDLTYGGKTAKAMIDFRNEDVEVYIMYIRLADGVDITSKTDQLRAALTDIKITPIKSFINQTLGGIVDNLSRVEVATLVMALLLNGVVTLMFLKLVMAREQGAIAIKKALGFSNRDIRIQLGIRVLTIQGLAILLGTLLANTLGERIFGMMLSTMGASRITLLIQPVKAYLLCPGIQLMVVFITIIGATGAVKANHIRAQIME</sequence>
<feature type="domain" description="ABC3 transporter permease C-terminal" evidence="7">
    <location>
        <begin position="651"/>
        <end position="766"/>
    </location>
</feature>
<dbReference type="HOGENOM" id="CLU_011038_0_0_9"/>
<dbReference type="InterPro" id="IPR025857">
    <property type="entry name" value="MacB_PCD"/>
</dbReference>
<feature type="transmembrane region" description="Helical" evidence="6">
    <location>
        <begin position="348"/>
        <end position="369"/>
    </location>
</feature>
<dbReference type="STRING" id="931626.Awo_c32650"/>
<feature type="transmembrane region" description="Helical" evidence="6">
    <location>
        <begin position="690"/>
        <end position="713"/>
    </location>
</feature>
<evidence type="ECO:0000313" key="9">
    <source>
        <dbReference type="EMBL" id="AFA49993.1"/>
    </source>
</evidence>
<keyword evidence="10" id="KW-1185">Reference proteome</keyword>
<dbReference type="eggNOG" id="COG0577">
    <property type="taxonomic scope" value="Bacteria"/>
</dbReference>
<dbReference type="RefSeq" id="WP_014357589.1">
    <property type="nucleotide sequence ID" value="NC_016894.1"/>
</dbReference>
<dbReference type="GO" id="GO:0005886">
    <property type="term" value="C:plasma membrane"/>
    <property type="evidence" value="ECO:0007669"/>
    <property type="project" value="UniProtKB-SubCell"/>
</dbReference>
<feature type="transmembrane region" description="Helical" evidence="6">
    <location>
        <begin position="422"/>
        <end position="440"/>
    </location>
</feature>
<evidence type="ECO:0000256" key="4">
    <source>
        <dbReference type="ARBA" id="ARBA00022989"/>
    </source>
</evidence>
<dbReference type="InterPro" id="IPR003838">
    <property type="entry name" value="ABC3_permease_C"/>
</dbReference>
<dbReference type="InterPro" id="IPR038766">
    <property type="entry name" value="Membrane_comp_ABC_pdt"/>
</dbReference>
<dbReference type="OrthoDB" id="9766372at2"/>
<dbReference type="KEGG" id="awo:Awo_c32650"/>
<feature type="transmembrane region" description="Helical" evidence="6">
    <location>
        <begin position="648"/>
        <end position="669"/>
    </location>
</feature>
<feature type="transmembrane region" description="Helical" evidence="6">
    <location>
        <begin position="249"/>
        <end position="278"/>
    </location>
</feature>
<keyword evidence="5 6" id="KW-0472">Membrane</keyword>
<accession>H6LK73</accession>
<dbReference type="Pfam" id="PF02687">
    <property type="entry name" value="FtsX"/>
    <property type="match status" value="2"/>
</dbReference>
<evidence type="ECO:0000256" key="3">
    <source>
        <dbReference type="ARBA" id="ARBA00022692"/>
    </source>
</evidence>
<evidence type="ECO:0000313" key="10">
    <source>
        <dbReference type="Proteomes" id="UP000007177"/>
    </source>
</evidence>
<keyword evidence="2" id="KW-1003">Cell membrane</keyword>
<evidence type="ECO:0000256" key="5">
    <source>
        <dbReference type="ARBA" id="ARBA00023136"/>
    </source>
</evidence>
<feature type="domain" description="ABC3 transporter permease C-terminal" evidence="7">
    <location>
        <begin position="261"/>
        <end position="367"/>
    </location>
</feature>
<evidence type="ECO:0000256" key="6">
    <source>
        <dbReference type="SAM" id="Phobius"/>
    </source>
</evidence>
<feature type="transmembrane region" description="Helical" evidence="6">
    <location>
        <begin position="742"/>
        <end position="765"/>
    </location>
</feature>
<reference evidence="9 10" key="2">
    <citation type="journal article" date="2012" name="PLoS ONE">
        <title>An ancient pathway combining carbon dioxide fixation with the generation and utilization of a sodium ion gradient for ATP synthesis.</title>
        <authorList>
            <person name="Poehlein A."/>
            <person name="Schmidt S."/>
            <person name="Kaster A.K."/>
            <person name="Goenrich M."/>
            <person name="Vollmers J."/>
            <person name="Thurmer A."/>
            <person name="Bertsch J."/>
            <person name="Schuchmann K."/>
            <person name="Voigt B."/>
            <person name="Hecker M."/>
            <person name="Daniel R."/>
            <person name="Thauer R.K."/>
            <person name="Gottschalk G."/>
            <person name="Muller V."/>
        </authorList>
    </citation>
    <scope>NUCLEOTIDE SEQUENCE [LARGE SCALE GENOMIC DNA]</scope>
    <source>
        <strain evidence="10">ATCC 29683 / DSM 1030 / JCM 2381 / KCTC 1655 / WB1</strain>
    </source>
</reference>